<feature type="transmembrane region" description="Helical" evidence="7">
    <location>
        <begin position="16"/>
        <end position="36"/>
    </location>
</feature>
<evidence type="ECO:0000256" key="5">
    <source>
        <dbReference type="ARBA" id="ARBA00023136"/>
    </source>
</evidence>
<feature type="transmembrane region" description="Helical" evidence="7">
    <location>
        <begin position="552"/>
        <end position="574"/>
    </location>
</feature>
<sequence>MFKLLTNYIREQKTSLVQVFGLGFVIIIMVSSFLSLNFGTSYVSDSYWEDIAKEEFHQDVYFNPDARFKNGFIKETWLNNLDYMLRGNEIDSEKMLKATFQLEKLPGDAANNLYLYRFHFNSTNSDDHISVGSKVAEDTGHDYVDFKLSAPFNYPSVAEHNQFLKDEATILDSYVYDGSDNKNKINFFITNNKALEYHNSNKPAWDTHGDYTAQDIINQAKLYQYLLTGMLYGDNLSWSKVYYINDLLITGKTMSFIQTTAKDKVLAPILTDGNTRQFDPRNLADDEILVYRQFAEENNLKIGQDYIFAGYKFHIAGFATSILAANNATYFYYQSDNKNQTVAFTNQATMNKVMNNPYTVIYENQFFGFNPEVSAKSIGVTDENPTGNEWLYNYLHQRILDDKTVNRTKLYSANQNAIHNRILLNPLNIRTTYKVEAIEAVVWTNVNDLRGIFLEIASAFLGLIFVVVSVIVFIVIFKMIDRNKRLIGILKAHGYPSWKLNLALVASTIFPILLFAILGSAIAILFGHLIISTYSTAIILVSYGWPFYWSIALIVIFVPFVVLSIISFIMVAFLLKVKPLTLINNSWSKPKNNFSINAFFGSLISGVTKNFNYYNKLAITTTFRGFGKLLFVIIVSVFASTLLLFSFSSGGLVNNLLGLQFASINYKFNTTYNFDSDISSNFINGNNELLYKKETVSEIKASPSLYLPIRKALEQIRDDHSNTPKLIDTRYGYLMGSEMYKIRSEVVDPNLTEFPQEFQDFWNQNIFFIDYLTNDNGKNKTDLMINFGLLPYNTEVETPYTELEFSDAHDFNINTIDSSEYYYDNDSNVLQGDWTKLRGNKRTVYGVGDSAATYLSPSFKNTNFSNFTNLTLSGMDTAGGWLNTNFLNVRNSIIEKFNIQNPDTAAIKIIPMIGSTVPGIKNKAGGDGDSIGKTVLYRYQGLDSQTKYIIGVIYDGARNLLQNTILMPETWLNPAIFGNYTNLAASFANTKFTKFNESELHQYLPIISTKNDYLFDLTKIADNSYLKDKGIAPALTMIYDVDAIKEMFQARQYTLQTLIVLFAVFSVILSFMIIIIISNINIRDNLVLIDILRSLGYSATEISYVFLLTTIPILIIFSLFAIFIAPVLVGVVAGAISNFLSLNVPIIFKWWYFALTLLVVLLIYFISYLITWSVNVNNKKLMSQTK</sequence>
<reference evidence="9 10" key="1">
    <citation type="submission" date="2020-04" db="EMBL/GenBank/DDBJ databases">
        <title>Complete genome sequence of Spiroplasma platyhelix ATCC 51748, an insect isolate.</title>
        <authorList>
            <person name="Green E.A."/>
            <person name="Klassen J.L."/>
        </authorList>
    </citation>
    <scope>NUCLEOTIDE SEQUENCE [LARGE SCALE GENOMIC DNA]</scope>
    <source>
        <strain evidence="9 10">PALS-1</strain>
    </source>
</reference>
<feature type="transmembrane region" description="Helical" evidence="7">
    <location>
        <begin position="1058"/>
        <end position="1082"/>
    </location>
</feature>
<dbReference type="RefSeq" id="WP_168104628.1">
    <property type="nucleotide sequence ID" value="NZ_CP051215.1"/>
</dbReference>
<accession>A0A846UC87</accession>
<keyword evidence="2" id="KW-1003">Cell membrane</keyword>
<evidence type="ECO:0000313" key="10">
    <source>
        <dbReference type="Proteomes" id="UP000584587"/>
    </source>
</evidence>
<feature type="transmembrane region" description="Helical" evidence="7">
    <location>
        <begin position="626"/>
        <end position="647"/>
    </location>
</feature>
<protein>
    <submittedName>
        <fullName evidence="9">ABC transporter permease</fullName>
    </submittedName>
</protein>
<dbReference type="AlphaFoldDB" id="A0A846UC87"/>
<keyword evidence="4 7" id="KW-1133">Transmembrane helix</keyword>
<evidence type="ECO:0000259" key="8">
    <source>
        <dbReference type="Pfam" id="PF02687"/>
    </source>
</evidence>
<keyword evidence="3 7" id="KW-0812">Transmembrane</keyword>
<dbReference type="Proteomes" id="UP000584587">
    <property type="component" value="Unassembled WGS sequence"/>
</dbReference>
<dbReference type="InterPro" id="IPR003838">
    <property type="entry name" value="ABC3_permease_C"/>
</dbReference>
<evidence type="ECO:0000256" key="6">
    <source>
        <dbReference type="ARBA" id="ARBA00038076"/>
    </source>
</evidence>
<feature type="transmembrane region" description="Helical" evidence="7">
    <location>
        <begin position="524"/>
        <end position="545"/>
    </location>
</feature>
<evidence type="ECO:0000256" key="1">
    <source>
        <dbReference type="ARBA" id="ARBA00004651"/>
    </source>
</evidence>
<organism evidence="9 10">
    <name type="scientific">Spiroplasma platyhelix PALS-1</name>
    <dbReference type="NCBI Taxonomy" id="1276218"/>
    <lineage>
        <taxon>Bacteria</taxon>
        <taxon>Bacillati</taxon>
        <taxon>Mycoplasmatota</taxon>
        <taxon>Mollicutes</taxon>
        <taxon>Entomoplasmatales</taxon>
        <taxon>Spiroplasmataceae</taxon>
        <taxon>Spiroplasma</taxon>
    </lineage>
</organism>
<evidence type="ECO:0000313" key="9">
    <source>
        <dbReference type="EMBL" id="NKE38148.1"/>
    </source>
</evidence>
<feature type="transmembrane region" description="Helical" evidence="7">
    <location>
        <begin position="1103"/>
        <end position="1130"/>
    </location>
</feature>
<evidence type="ECO:0000256" key="2">
    <source>
        <dbReference type="ARBA" id="ARBA00022475"/>
    </source>
</evidence>
<feature type="transmembrane region" description="Helical" evidence="7">
    <location>
        <begin position="456"/>
        <end position="477"/>
    </location>
</feature>
<keyword evidence="5 7" id="KW-0472">Membrane</keyword>
<evidence type="ECO:0000256" key="3">
    <source>
        <dbReference type="ARBA" id="ARBA00022692"/>
    </source>
</evidence>
<comment type="caution">
    <text evidence="9">The sequence shown here is derived from an EMBL/GenBank/DDBJ whole genome shotgun (WGS) entry which is preliminary data.</text>
</comment>
<comment type="similarity">
    <text evidence="6">Belongs to the ABC-4 integral membrane protein family.</text>
</comment>
<dbReference type="GO" id="GO:0005886">
    <property type="term" value="C:plasma membrane"/>
    <property type="evidence" value="ECO:0007669"/>
    <property type="project" value="UniProtKB-SubCell"/>
</dbReference>
<keyword evidence="10" id="KW-1185">Reference proteome</keyword>
<evidence type="ECO:0000256" key="4">
    <source>
        <dbReference type="ARBA" id="ARBA00022989"/>
    </source>
</evidence>
<feature type="domain" description="ABC3 transporter permease C-terminal" evidence="8">
    <location>
        <begin position="1061"/>
        <end position="1173"/>
    </location>
</feature>
<gene>
    <name evidence="9" type="ORF">HER12_00040</name>
</gene>
<feature type="domain" description="ABC3 transporter permease C-terminal" evidence="8">
    <location>
        <begin position="459"/>
        <end position="576"/>
    </location>
</feature>
<feature type="transmembrane region" description="Helical" evidence="7">
    <location>
        <begin position="594"/>
        <end position="614"/>
    </location>
</feature>
<feature type="transmembrane region" description="Helical" evidence="7">
    <location>
        <begin position="498"/>
        <end position="518"/>
    </location>
</feature>
<dbReference type="GO" id="GO:0022857">
    <property type="term" value="F:transmembrane transporter activity"/>
    <property type="evidence" value="ECO:0007669"/>
    <property type="project" value="TreeGrafter"/>
</dbReference>
<dbReference type="PANTHER" id="PTHR30572:SF4">
    <property type="entry name" value="ABC TRANSPORTER PERMEASE YTRF"/>
    <property type="match status" value="1"/>
</dbReference>
<dbReference type="InterPro" id="IPR050250">
    <property type="entry name" value="Macrolide_Exporter_MacB"/>
</dbReference>
<name>A0A846UC87_9MOLU</name>
<dbReference type="EMBL" id="JAAVVK010000001">
    <property type="protein sequence ID" value="NKE38148.1"/>
    <property type="molecule type" value="Genomic_DNA"/>
</dbReference>
<evidence type="ECO:0000256" key="7">
    <source>
        <dbReference type="SAM" id="Phobius"/>
    </source>
</evidence>
<dbReference type="Pfam" id="PF02687">
    <property type="entry name" value="FtsX"/>
    <property type="match status" value="2"/>
</dbReference>
<dbReference type="PANTHER" id="PTHR30572">
    <property type="entry name" value="MEMBRANE COMPONENT OF TRANSPORTER-RELATED"/>
    <property type="match status" value="1"/>
</dbReference>
<comment type="subcellular location">
    <subcellularLocation>
        <location evidence="1">Cell membrane</location>
        <topology evidence="1">Multi-pass membrane protein</topology>
    </subcellularLocation>
</comment>
<feature type="transmembrane region" description="Helical" evidence="7">
    <location>
        <begin position="1150"/>
        <end position="1174"/>
    </location>
</feature>
<proteinExistence type="inferred from homology"/>